<protein>
    <submittedName>
        <fullName evidence="2">Uncharacterized protein</fullName>
    </submittedName>
</protein>
<evidence type="ECO:0000256" key="1">
    <source>
        <dbReference type="SAM" id="Phobius"/>
    </source>
</evidence>
<proteinExistence type="predicted"/>
<evidence type="ECO:0000313" key="2">
    <source>
        <dbReference type="EMBL" id="CAF4363217.1"/>
    </source>
</evidence>
<gene>
    <name evidence="2" type="ORF">UXM345_LOCUS36601</name>
</gene>
<keyword evidence="1" id="KW-0812">Transmembrane</keyword>
<feature type="transmembrane region" description="Helical" evidence="1">
    <location>
        <begin position="126"/>
        <end position="144"/>
    </location>
</feature>
<comment type="caution">
    <text evidence="2">The sequence shown here is derived from an EMBL/GenBank/DDBJ whole genome shotgun (WGS) entry which is preliminary data.</text>
</comment>
<dbReference type="AlphaFoldDB" id="A0A820LU62"/>
<dbReference type="EMBL" id="CAJOBF010017546">
    <property type="protein sequence ID" value="CAF4363217.1"/>
    <property type="molecule type" value="Genomic_DNA"/>
</dbReference>
<accession>A0A820LU62</accession>
<evidence type="ECO:0000313" key="3">
    <source>
        <dbReference type="Proteomes" id="UP000663842"/>
    </source>
</evidence>
<name>A0A820LU62_9BILA</name>
<sequence>MTNGYNGSSKSRSCENNLDLCGRKIADQLTISTSSLIDLPTSLIIIHTNHDNLSDIAEEKLIINKGIPTLISIPVTSETVNKSVDLPSAQRLAKRLHASDGFKSTDVFRHLSKRYFIILVLIDKHAVQYAWGSLLVFIFTIIMLL</sequence>
<organism evidence="2 3">
    <name type="scientific">Rotaria magnacalcarata</name>
    <dbReference type="NCBI Taxonomy" id="392030"/>
    <lineage>
        <taxon>Eukaryota</taxon>
        <taxon>Metazoa</taxon>
        <taxon>Spiralia</taxon>
        <taxon>Gnathifera</taxon>
        <taxon>Rotifera</taxon>
        <taxon>Eurotatoria</taxon>
        <taxon>Bdelloidea</taxon>
        <taxon>Philodinida</taxon>
        <taxon>Philodinidae</taxon>
        <taxon>Rotaria</taxon>
    </lineage>
</organism>
<reference evidence="2" key="1">
    <citation type="submission" date="2021-02" db="EMBL/GenBank/DDBJ databases">
        <authorList>
            <person name="Nowell W R."/>
        </authorList>
    </citation>
    <scope>NUCLEOTIDE SEQUENCE</scope>
</reference>
<keyword evidence="1" id="KW-0472">Membrane</keyword>
<keyword evidence="1" id="KW-1133">Transmembrane helix</keyword>
<dbReference type="Proteomes" id="UP000663842">
    <property type="component" value="Unassembled WGS sequence"/>
</dbReference>